<name>A0A8H4NQP8_9HYPO</name>
<keyword evidence="9" id="KW-1185">Reference proteome</keyword>
<feature type="transmembrane region" description="Helical" evidence="7">
    <location>
        <begin position="107"/>
        <end position="130"/>
    </location>
</feature>
<feature type="transmembrane region" description="Helical" evidence="7">
    <location>
        <begin position="78"/>
        <end position="95"/>
    </location>
</feature>
<evidence type="ECO:0000256" key="1">
    <source>
        <dbReference type="ARBA" id="ARBA00004141"/>
    </source>
</evidence>
<dbReference type="GO" id="GO:0016020">
    <property type="term" value="C:membrane"/>
    <property type="evidence" value="ECO:0007669"/>
    <property type="project" value="UniProtKB-SubCell"/>
</dbReference>
<dbReference type="EMBL" id="JAADJG010000391">
    <property type="protein sequence ID" value="KAF4447569.1"/>
    <property type="molecule type" value="Genomic_DNA"/>
</dbReference>
<proteinExistence type="inferred from homology"/>
<evidence type="ECO:0000256" key="7">
    <source>
        <dbReference type="SAM" id="Phobius"/>
    </source>
</evidence>
<comment type="similarity">
    <text evidence="3">Belongs to the paxB family.</text>
</comment>
<feature type="transmembrane region" description="Helical" evidence="7">
    <location>
        <begin position="142"/>
        <end position="161"/>
    </location>
</feature>
<dbReference type="OrthoDB" id="5294024at2759"/>
<feature type="transmembrane region" description="Helical" evidence="7">
    <location>
        <begin position="168"/>
        <end position="185"/>
    </location>
</feature>
<dbReference type="InterPro" id="IPR039020">
    <property type="entry name" value="PaxB-like"/>
</dbReference>
<evidence type="ECO:0000256" key="3">
    <source>
        <dbReference type="ARBA" id="ARBA00006757"/>
    </source>
</evidence>
<protein>
    <submittedName>
        <fullName evidence="8">Integral membrane protein</fullName>
    </submittedName>
</protein>
<keyword evidence="4 7" id="KW-0812">Transmembrane</keyword>
<evidence type="ECO:0000313" key="8">
    <source>
        <dbReference type="EMBL" id="KAF4447569.1"/>
    </source>
</evidence>
<evidence type="ECO:0000256" key="4">
    <source>
        <dbReference type="ARBA" id="ARBA00022692"/>
    </source>
</evidence>
<comment type="pathway">
    <text evidence="2">Secondary metabolite biosynthesis.</text>
</comment>
<dbReference type="Pfam" id="PF25129">
    <property type="entry name" value="Pyr4-TMTC"/>
    <property type="match status" value="1"/>
</dbReference>
<dbReference type="AlphaFoldDB" id="A0A8H4NQP8"/>
<keyword evidence="5 7" id="KW-1133">Transmembrane helix</keyword>
<comment type="caution">
    <text evidence="8">The sequence shown here is derived from an EMBL/GenBank/DDBJ whole genome shotgun (WGS) entry which is preliminary data.</text>
</comment>
<gene>
    <name evidence="8" type="ORF">F53441_8896</name>
</gene>
<evidence type="ECO:0000256" key="2">
    <source>
        <dbReference type="ARBA" id="ARBA00005179"/>
    </source>
</evidence>
<keyword evidence="6 7" id="KW-0472">Membrane</keyword>
<dbReference type="Proteomes" id="UP000605986">
    <property type="component" value="Unassembled WGS sequence"/>
</dbReference>
<dbReference type="PANTHER" id="PTHR42038">
    <property type="match status" value="1"/>
</dbReference>
<evidence type="ECO:0000256" key="6">
    <source>
        <dbReference type="ARBA" id="ARBA00023136"/>
    </source>
</evidence>
<evidence type="ECO:0000313" key="9">
    <source>
        <dbReference type="Proteomes" id="UP000605986"/>
    </source>
</evidence>
<feature type="transmembrane region" description="Helical" evidence="7">
    <location>
        <begin position="48"/>
        <end position="72"/>
    </location>
</feature>
<organism evidence="8 9">
    <name type="scientific">Fusarium austroafricanum</name>
    <dbReference type="NCBI Taxonomy" id="2364996"/>
    <lineage>
        <taxon>Eukaryota</taxon>
        <taxon>Fungi</taxon>
        <taxon>Dikarya</taxon>
        <taxon>Ascomycota</taxon>
        <taxon>Pezizomycotina</taxon>
        <taxon>Sordariomycetes</taxon>
        <taxon>Hypocreomycetidae</taxon>
        <taxon>Hypocreales</taxon>
        <taxon>Nectriaceae</taxon>
        <taxon>Fusarium</taxon>
        <taxon>Fusarium concolor species complex</taxon>
    </lineage>
</organism>
<dbReference type="PANTHER" id="PTHR42038:SF2">
    <property type="entry name" value="TERPENE CYCLASE AUSL"/>
    <property type="match status" value="1"/>
</dbReference>
<feature type="transmembrane region" description="Helical" evidence="7">
    <location>
        <begin position="205"/>
        <end position="225"/>
    </location>
</feature>
<evidence type="ECO:0000256" key="5">
    <source>
        <dbReference type="ARBA" id="ARBA00022989"/>
    </source>
</evidence>
<sequence length="325" mass="36777">MDSADLSRAPPEYHDVAWIADTCKLLMGIGWTTNYVGMIYKSLKDETYAMALMALCCNFAWELTYALIYPFGSNLEMYVHYSGLMLNCGVMYTAVKNAHREWEHAPLVLRNLPLIFIISVAGFMSGHVALATQIGPSLAQAWSAYGCQLLLSVGGLCQLLCRGHSRGASYFLWFSRFFGSLVLVPQDILRYKYWRADHEYLSSPLYIWFVCIFLLLDGSYGICLWKNTFWATHIPIPTPLLLYVFQPGNEDLGNGKKSNAAASATIVKGRLSNRLPKYGMTYLPIILRSNPSRACTRATSQDMSQIFDTLERCMWLKRRSRTSIS</sequence>
<reference evidence="8" key="1">
    <citation type="submission" date="2020-01" db="EMBL/GenBank/DDBJ databases">
        <title>Identification and distribution of gene clusters putatively required for synthesis of sphingolipid metabolism inhibitors in phylogenetically diverse species of the filamentous fungus Fusarium.</title>
        <authorList>
            <person name="Kim H.-S."/>
            <person name="Busman M."/>
            <person name="Brown D.W."/>
            <person name="Divon H."/>
            <person name="Uhlig S."/>
            <person name="Proctor R.H."/>
        </authorList>
    </citation>
    <scope>NUCLEOTIDE SEQUENCE</scope>
    <source>
        <strain evidence="8">NRRL 53441</strain>
    </source>
</reference>
<comment type="subcellular location">
    <subcellularLocation>
        <location evidence="1">Membrane</location>
        <topology evidence="1">Multi-pass membrane protein</topology>
    </subcellularLocation>
</comment>
<accession>A0A8H4NQP8</accession>
<dbReference type="GO" id="GO:0016829">
    <property type="term" value="F:lyase activity"/>
    <property type="evidence" value="ECO:0007669"/>
    <property type="project" value="InterPro"/>
</dbReference>